<evidence type="ECO:0000313" key="1">
    <source>
        <dbReference type="EMBL" id="CUX65492.1"/>
    </source>
</evidence>
<evidence type="ECO:0000313" key="2">
    <source>
        <dbReference type="Proteomes" id="UP000191897"/>
    </source>
</evidence>
<proteinExistence type="predicted"/>
<sequence length="69" mass="7962">MPGDYVSWRLLFWASLNGRRLLRAVTAAKALDFAKATRVNPLEPRAKPCWGKAFWWHSMEAVHHTTLLN</sequence>
<reference evidence="1 2" key="1">
    <citation type="submission" date="2016-01" db="EMBL/GenBank/DDBJ databases">
        <authorList>
            <person name="Oliw E.H."/>
        </authorList>
    </citation>
    <scope>NUCLEOTIDE SEQUENCE [LARGE SCALE GENOMIC DNA]</scope>
    <source>
        <strain evidence="1 2">Kerr 14</strain>
    </source>
</reference>
<dbReference type="EMBL" id="FBWC01000036">
    <property type="protein sequence ID" value="CUX65492.1"/>
    <property type="molecule type" value="Genomic_DNA"/>
</dbReference>
<gene>
    <name evidence="1" type="ORF">AGR4C_pa50030</name>
</gene>
<organism evidence="1 2">
    <name type="scientific">Agrobacterium tumefaciens str. Kerr 14</name>
    <dbReference type="NCBI Taxonomy" id="1183424"/>
    <lineage>
        <taxon>Bacteria</taxon>
        <taxon>Pseudomonadati</taxon>
        <taxon>Pseudomonadota</taxon>
        <taxon>Alphaproteobacteria</taxon>
        <taxon>Hyphomicrobiales</taxon>
        <taxon>Rhizobiaceae</taxon>
        <taxon>Rhizobium/Agrobacterium group</taxon>
        <taxon>Agrobacterium</taxon>
        <taxon>Agrobacterium tumefaciens complex</taxon>
    </lineage>
</organism>
<accession>A0A1S7SB25</accession>
<dbReference type="AlphaFoldDB" id="A0A1S7SB25"/>
<name>A0A1S7SB25_AGRTU</name>
<dbReference type="Proteomes" id="UP000191897">
    <property type="component" value="Unassembled WGS sequence"/>
</dbReference>
<protein>
    <submittedName>
        <fullName evidence="1">Uncharacterized protein</fullName>
    </submittedName>
</protein>